<reference evidence="2" key="2">
    <citation type="submission" date="2014-02" db="EMBL/GenBank/DDBJ databases">
        <title>Complete DNA sequence of /Kuraishia capsulata/ illustrates novel genomic features among budding yeasts (/Saccharomycotina/).</title>
        <authorList>
            <person name="Morales L."/>
            <person name="Noel B."/>
            <person name="Porcel B."/>
            <person name="Marcet-Houben M."/>
            <person name="Hullo M-F."/>
            <person name="Sacerdot C."/>
            <person name="Tekaia F."/>
            <person name="Leh-Louis V."/>
            <person name="Despons L."/>
            <person name="Khanna V."/>
            <person name="Aury J-M."/>
            <person name="Barbe V."/>
            <person name="Couloux A."/>
            <person name="Labadie K."/>
            <person name="Pelletier E."/>
            <person name="Souciet J-L."/>
            <person name="Boekhout T."/>
            <person name="Gabaldon T."/>
            <person name="Wincker P."/>
            <person name="Dujon B."/>
        </authorList>
    </citation>
    <scope>NUCLEOTIDE SEQUENCE</scope>
    <source>
        <strain evidence="2">CBS 1993</strain>
    </source>
</reference>
<dbReference type="InterPro" id="IPR053203">
    <property type="entry name" value="Cisplatin_resist-associated"/>
</dbReference>
<evidence type="ECO:0000313" key="2">
    <source>
        <dbReference type="EMBL" id="CDK29825.1"/>
    </source>
</evidence>
<dbReference type="AlphaFoldDB" id="W6MY11"/>
<dbReference type="Proteomes" id="UP000019384">
    <property type="component" value="Unassembled WGS sequence"/>
</dbReference>
<evidence type="ECO:0000256" key="1">
    <source>
        <dbReference type="SAM" id="MobiDB-lite"/>
    </source>
</evidence>
<dbReference type="EMBL" id="HG793131">
    <property type="protein sequence ID" value="CDK29825.1"/>
    <property type="molecule type" value="Genomic_DNA"/>
</dbReference>
<organism evidence="2 3">
    <name type="scientific">Kuraishia capsulata CBS 1993</name>
    <dbReference type="NCBI Taxonomy" id="1382522"/>
    <lineage>
        <taxon>Eukaryota</taxon>
        <taxon>Fungi</taxon>
        <taxon>Dikarya</taxon>
        <taxon>Ascomycota</taxon>
        <taxon>Saccharomycotina</taxon>
        <taxon>Pichiomycetes</taxon>
        <taxon>Pichiales</taxon>
        <taxon>Pichiaceae</taxon>
        <taxon>Kuraishia</taxon>
    </lineage>
</organism>
<protein>
    <submittedName>
        <fullName evidence="2">Uncharacterized protein</fullName>
    </submittedName>
</protein>
<feature type="compositionally biased region" description="Polar residues" evidence="1">
    <location>
        <begin position="137"/>
        <end position="146"/>
    </location>
</feature>
<accession>W6MY11</accession>
<feature type="compositionally biased region" description="Low complexity" evidence="1">
    <location>
        <begin position="30"/>
        <end position="39"/>
    </location>
</feature>
<dbReference type="OrthoDB" id="3063476at2759"/>
<feature type="region of interest" description="Disordered" evidence="1">
    <location>
        <begin position="1"/>
        <end position="146"/>
    </location>
</feature>
<name>W6MY11_9ASCO</name>
<reference evidence="2" key="1">
    <citation type="submission" date="2013-12" db="EMBL/GenBank/DDBJ databases">
        <authorList>
            <person name="Genoscope - CEA"/>
        </authorList>
    </citation>
    <scope>NUCLEOTIDE SEQUENCE</scope>
    <source>
        <strain evidence="2">CBS 1993</strain>
    </source>
</reference>
<dbReference type="HOGENOM" id="CLU_1825833_0_0_1"/>
<gene>
    <name evidence="2" type="ORF">KUCA_T00005819001</name>
</gene>
<dbReference type="GeneID" id="34523196"/>
<dbReference type="RefSeq" id="XP_022461808.1">
    <property type="nucleotide sequence ID" value="XM_022602830.1"/>
</dbReference>
<dbReference type="PANTHER" id="PTHR34693:SF1">
    <property type="entry name" value="PROTEIN PAR32"/>
    <property type="match status" value="1"/>
</dbReference>
<dbReference type="PANTHER" id="PTHR34693">
    <property type="entry name" value="PROTEIN PAR32"/>
    <property type="match status" value="1"/>
</dbReference>
<dbReference type="Pfam" id="PF12223">
    <property type="entry name" value="DUF3602"/>
    <property type="match status" value="1"/>
</dbReference>
<keyword evidence="3" id="KW-1185">Reference proteome</keyword>
<sequence>MSDLSPVYSTGRGGHGNLTHAHEKSELEPSFSNSSKLSSAFKHDKEGNVTYSTGRGGAGNFKSSKEIPSPTLTPDPETGANSLQPVFSTGRGGFGNMVKSGDISPIASRDYSNPPNIKANAPVSTGRGGAGNVVDPTASSEQKSSNFLSKLKKIFN</sequence>
<evidence type="ECO:0000313" key="3">
    <source>
        <dbReference type="Proteomes" id="UP000019384"/>
    </source>
</evidence>
<dbReference type="InterPro" id="IPR022024">
    <property type="entry name" value="DUF3602"/>
</dbReference>
<proteinExistence type="predicted"/>